<feature type="domain" description="FAD dependent oxidoreductase" evidence="1">
    <location>
        <begin position="32"/>
        <end position="386"/>
    </location>
</feature>
<dbReference type="EC" id="1.-.-.-" evidence="2"/>
<dbReference type="EMBL" id="JBHUME010000015">
    <property type="protein sequence ID" value="MFD2615011.1"/>
    <property type="molecule type" value="Genomic_DNA"/>
</dbReference>
<name>A0ABW5PIF4_9BACL</name>
<keyword evidence="3" id="KW-1185">Reference proteome</keyword>
<accession>A0ABW5PIF4</accession>
<dbReference type="InterPro" id="IPR006076">
    <property type="entry name" value="FAD-dep_OxRdtase"/>
</dbReference>
<sequence>MDNLKEGTLYWLDTLPDPPVYPKLEEDIECEVLVIGGGESGALISYALREQGVDAVVVDQRDISHGSTCANTGLLQFQNDKSLTGFIHTFGEEKAVRMYKLCEQAVIELDRITSTLDIDPQFARRDSLYYASCPEDLPKLKEEYNNLKKHGFNVEFWDEAKIRSKYSFGKAGAIYSIGDAEINPYRNAVSVLHTLHNKGMRIYQHTEIQRHAAEKDHIVFYTADGRSIKAQKAVIASGYETQKFKTNPNAVLTSSYALVTQPFDSFPGWHERTLIWETARPYLYVRTTKDNRIIIGGRDENTVIPEERERMLKQKTKLLLEDGEKLFPELGPLRADYAWGATFGSTHDGLPMFGEQDGFPHCYFALGYGGNGTVASTIASKVITELIVRGSSPDAELFRFDRPSKSQ</sequence>
<evidence type="ECO:0000259" key="1">
    <source>
        <dbReference type="Pfam" id="PF01266"/>
    </source>
</evidence>
<dbReference type="PANTHER" id="PTHR13847">
    <property type="entry name" value="SARCOSINE DEHYDROGENASE-RELATED"/>
    <property type="match status" value="1"/>
</dbReference>
<dbReference type="SUPFAM" id="SSF51905">
    <property type="entry name" value="FAD/NAD(P)-binding domain"/>
    <property type="match status" value="1"/>
</dbReference>
<dbReference type="InterPro" id="IPR036188">
    <property type="entry name" value="FAD/NAD-bd_sf"/>
</dbReference>
<dbReference type="RefSeq" id="WP_377606472.1">
    <property type="nucleotide sequence ID" value="NZ_JBHUME010000015.1"/>
</dbReference>
<dbReference type="Gene3D" id="3.50.50.60">
    <property type="entry name" value="FAD/NAD(P)-binding domain"/>
    <property type="match status" value="1"/>
</dbReference>
<proteinExistence type="predicted"/>
<comment type="caution">
    <text evidence="2">The sequence shown here is derived from an EMBL/GenBank/DDBJ whole genome shotgun (WGS) entry which is preliminary data.</text>
</comment>
<dbReference type="Gene3D" id="3.30.9.10">
    <property type="entry name" value="D-Amino Acid Oxidase, subunit A, domain 2"/>
    <property type="match status" value="1"/>
</dbReference>
<dbReference type="GO" id="GO:0016491">
    <property type="term" value="F:oxidoreductase activity"/>
    <property type="evidence" value="ECO:0007669"/>
    <property type="project" value="UniProtKB-KW"/>
</dbReference>
<organism evidence="2 3">
    <name type="scientific">Paenibacillus gansuensis</name>
    <dbReference type="NCBI Taxonomy" id="306542"/>
    <lineage>
        <taxon>Bacteria</taxon>
        <taxon>Bacillati</taxon>
        <taxon>Bacillota</taxon>
        <taxon>Bacilli</taxon>
        <taxon>Bacillales</taxon>
        <taxon>Paenibacillaceae</taxon>
        <taxon>Paenibacillus</taxon>
    </lineage>
</organism>
<dbReference type="Pfam" id="PF01266">
    <property type="entry name" value="DAO"/>
    <property type="match status" value="1"/>
</dbReference>
<protein>
    <submittedName>
        <fullName evidence="2">NAD(P)/FAD-dependent oxidoreductase</fullName>
        <ecNumber evidence="2">1.-.-.-</ecNumber>
    </submittedName>
</protein>
<dbReference type="Proteomes" id="UP001597541">
    <property type="component" value="Unassembled WGS sequence"/>
</dbReference>
<dbReference type="PANTHER" id="PTHR13847:SF201">
    <property type="entry name" value="PUTATIBE OXIDOREDUCTASE"/>
    <property type="match status" value="1"/>
</dbReference>
<gene>
    <name evidence="2" type="ORF">ACFSUF_21575</name>
</gene>
<reference evidence="3" key="1">
    <citation type="journal article" date="2019" name="Int. J. Syst. Evol. Microbiol.">
        <title>The Global Catalogue of Microorganisms (GCM) 10K type strain sequencing project: providing services to taxonomists for standard genome sequencing and annotation.</title>
        <authorList>
            <consortium name="The Broad Institute Genomics Platform"/>
            <consortium name="The Broad Institute Genome Sequencing Center for Infectious Disease"/>
            <person name="Wu L."/>
            <person name="Ma J."/>
        </authorList>
    </citation>
    <scope>NUCLEOTIDE SEQUENCE [LARGE SCALE GENOMIC DNA]</scope>
    <source>
        <strain evidence="3">KCTC 3950</strain>
    </source>
</reference>
<keyword evidence="2" id="KW-0560">Oxidoreductase</keyword>
<evidence type="ECO:0000313" key="2">
    <source>
        <dbReference type="EMBL" id="MFD2615011.1"/>
    </source>
</evidence>
<evidence type="ECO:0000313" key="3">
    <source>
        <dbReference type="Proteomes" id="UP001597541"/>
    </source>
</evidence>